<reference evidence="1" key="1">
    <citation type="submission" date="2023-03" db="UniProtKB">
        <authorList>
            <consortium name="EnsemblPlants"/>
        </authorList>
    </citation>
    <scope>IDENTIFICATION</scope>
</reference>
<accession>A0A9I9EBI2</accession>
<proteinExistence type="predicted"/>
<organism evidence="1">
    <name type="scientific">Cucumis melo</name>
    <name type="common">Muskmelon</name>
    <dbReference type="NCBI Taxonomy" id="3656"/>
    <lineage>
        <taxon>Eukaryota</taxon>
        <taxon>Viridiplantae</taxon>
        <taxon>Streptophyta</taxon>
        <taxon>Embryophyta</taxon>
        <taxon>Tracheophyta</taxon>
        <taxon>Spermatophyta</taxon>
        <taxon>Magnoliopsida</taxon>
        <taxon>eudicotyledons</taxon>
        <taxon>Gunneridae</taxon>
        <taxon>Pentapetalae</taxon>
        <taxon>rosids</taxon>
        <taxon>fabids</taxon>
        <taxon>Cucurbitales</taxon>
        <taxon>Cucurbitaceae</taxon>
        <taxon>Benincaseae</taxon>
        <taxon>Cucumis</taxon>
    </lineage>
</organism>
<evidence type="ECO:0000313" key="1">
    <source>
        <dbReference type="EnsemblPlants" id="MELO3C031502.2.1"/>
    </source>
</evidence>
<name>A0A9I9EBI2_CUCME</name>
<protein>
    <submittedName>
        <fullName evidence="1">Uncharacterized protein</fullName>
    </submittedName>
</protein>
<sequence>MLSLFDSLHNTPLVTASLPSQSSVFHHVVRKEVAVDKPPAATVVECQIELFVSKPGPVEPSSEPIYPLQAASHFFFSAACAYTSCSSHPSHASRAKIKVRAEESWRITRSDCGMP</sequence>
<dbReference type="EnsemblPlants" id="MELO3C031502.2.1">
    <property type="protein sequence ID" value="MELO3C031502.2.1"/>
    <property type="gene ID" value="MELO3C031502.2"/>
</dbReference>
<dbReference type="AlphaFoldDB" id="A0A9I9EBI2"/>
<dbReference type="Gramene" id="MELO3C031502.2.1">
    <property type="protein sequence ID" value="MELO3C031502.2.1"/>
    <property type="gene ID" value="MELO3C031502.2"/>
</dbReference>